<feature type="coiled-coil region" evidence="1">
    <location>
        <begin position="9"/>
        <end position="36"/>
    </location>
</feature>
<evidence type="ECO:0000256" key="1">
    <source>
        <dbReference type="SAM" id="Coils"/>
    </source>
</evidence>
<dbReference type="AlphaFoldDB" id="A0A8C9FNU0"/>
<reference evidence="2" key="1">
    <citation type="submission" date="2025-08" db="UniProtKB">
        <authorList>
            <consortium name="Ensembl"/>
        </authorList>
    </citation>
    <scope>IDENTIFICATION</scope>
</reference>
<evidence type="ECO:0000313" key="2">
    <source>
        <dbReference type="Ensembl" id="ENSPSTP00000018194.1"/>
    </source>
</evidence>
<name>A0A8C9FNU0_PAVCR</name>
<dbReference type="Ensembl" id="ENSPSTT00000019062.1">
    <property type="protein sequence ID" value="ENSPSTP00000018194.1"/>
    <property type="gene ID" value="ENSPSTG00000013049.1"/>
</dbReference>
<evidence type="ECO:0000313" key="3">
    <source>
        <dbReference type="Proteomes" id="UP000694428"/>
    </source>
</evidence>
<reference evidence="2" key="2">
    <citation type="submission" date="2025-09" db="UniProtKB">
        <authorList>
            <consortium name="Ensembl"/>
        </authorList>
    </citation>
    <scope>IDENTIFICATION</scope>
</reference>
<sequence length="79" mass="9474">WFLRSLRFKNKKSKALDEVEMESEEAEDDSDEENVVTEMKQENTMPIESIGETTHKLSKSEEKELRKIRRMDYSWISVF</sequence>
<proteinExistence type="predicted"/>
<dbReference type="Proteomes" id="UP000694428">
    <property type="component" value="Unplaced"/>
</dbReference>
<keyword evidence="1" id="KW-0175">Coiled coil</keyword>
<organism evidence="2 3">
    <name type="scientific">Pavo cristatus</name>
    <name type="common">Indian peafowl</name>
    <name type="synonym">Blue peafowl</name>
    <dbReference type="NCBI Taxonomy" id="9049"/>
    <lineage>
        <taxon>Eukaryota</taxon>
        <taxon>Metazoa</taxon>
        <taxon>Chordata</taxon>
        <taxon>Craniata</taxon>
        <taxon>Vertebrata</taxon>
        <taxon>Euteleostomi</taxon>
        <taxon>Archelosauria</taxon>
        <taxon>Archosauria</taxon>
        <taxon>Dinosauria</taxon>
        <taxon>Saurischia</taxon>
        <taxon>Theropoda</taxon>
        <taxon>Coelurosauria</taxon>
        <taxon>Aves</taxon>
        <taxon>Neognathae</taxon>
        <taxon>Galloanserae</taxon>
        <taxon>Galliformes</taxon>
        <taxon>Phasianidae</taxon>
        <taxon>Phasianinae</taxon>
        <taxon>Pavo</taxon>
    </lineage>
</organism>
<accession>A0A8C9FNU0</accession>
<keyword evidence="3" id="KW-1185">Reference proteome</keyword>
<protein>
    <submittedName>
        <fullName evidence="2">Uncharacterized protein</fullName>
    </submittedName>
</protein>